<comment type="similarity">
    <text evidence="1">Belongs to the site-specific recombinase resolvase family.</text>
</comment>
<dbReference type="Pfam" id="PF00239">
    <property type="entry name" value="Resolvase"/>
    <property type="match status" value="1"/>
</dbReference>
<keyword evidence="2" id="KW-0238">DNA-binding</keyword>
<comment type="caution">
    <text evidence="5">The sequence shown here is derived from an EMBL/GenBank/DDBJ whole genome shotgun (WGS) entry which is preliminary data.</text>
</comment>
<dbReference type="PANTHER" id="PTHR30461:SF2">
    <property type="entry name" value="SERINE RECOMBINASE PINE-RELATED"/>
    <property type="match status" value="1"/>
</dbReference>
<reference evidence="5 6" key="1">
    <citation type="submission" date="2014-12" db="EMBL/GenBank/DDBJ databases">
        <title>16Stimator: statistical estimation of ribosomal gene copy numbers from draft genome assemblies.</title>
        <authorList>
            <person name="Perisin M.A."/>
            <person name="Vetter M."/>
            <person name="Gilbert J.A."/>
            <person name="Bergelson J."/>
        </authorList>
    </citation>
    <scope>NUCLEOTIDE SEQUENCE [LARGE SCALE GENOMIC DNA]</scope>
    <source>
        <strain evidence="5 6">MEJ086</strain>
    </source>
</reference>
<proteinExistence type="inferred from homology"/>
<feature type="domain" description="Resolvase/invertase-type recombinase catalytic" evidence="4">
    <location>
        <begin position="16"/>
        <end position="149"/>
    </location>
</feature>
<dbReference type="InterPro" id="IPR006119">
    <property type="entry name" value="Resolv_N"/>
</dbReference>
<gene>
    <name evidence="5" type="ORF">RU08_07425</name>
</gene>
<evidence type="ECO:0000313" key="6">
    <source>
        <dbReference type="Proteomes" id="UP000032068"/>
    </source>
</evidence>
<accession>A0A0D0KW36</accession>
<dbReference type="CDD" id="cd03768">
    <property type="entry name" value="SR_ResInv"/>
    <property type="match status" value="1"/>
</dbReference>
<name>A0A0D0KW36_9PSED</name>
<dbReference type="GO" id="GO:0003677">
    <property type="term" value="F:DNA binding"/>
    <property type="evidence" value="ECO:0007669"/>
    <property type="project" value="UniProtKB-KW"/>
</dbReference>
<dbReference type="GO" id="GO:0000150">
    <property type="term" value="F:DNA strand exchange activity"/>
    <property type="evidence" value="ECO:0007669"/>
    <property type="project" value="InterPro"/>
</dbReference>
<sequence length="205" mass="22671">MSVAPESESLQETGPRYLGYARASETPNLLSQLFGLELAGCTRLVSEQTKNNWRNRPELTRLLAELGPGDVLTVTKLDRLARSTRELLEIAERIHVSGAGLRSLSEPWADTTTENGLAVLAVFAGIVEFERSLILERTKDGRDAAKARGVKFGAKPTLSSEQIDEARRLINEDGQSVDQAAKVLKVHRSTLYRALRRVEKQQSSD</sequence>
<keyword evidence="3" id="KW-0233">DNA recombination</keyword>
<dbReference type="SUPFAM" id="SSF53041">
    <property type="entry name" value="Resolvase-like"/>
    <property type="match status" value="1"/>
</dbReference>
<dbReference type="Gene3D" id="3.40.50.1390">
    <property type="entry name" value="Resolvase, N-terminal catalytic domain"/>
    <property type="match status" value="1"/>
</dbReference>
<evidence type="ECO:0000256" key="3">
    <source>
        <dbReference type="ARBA" id="ARBA00023172"/>
    </source>
</evidence>
<dbReference type="Pfam" id="PF02796">
    <property type="entry name" value="HTH_7"/>
    <property type="match status" value="1"/>
</dbReference>
<dbReference type="Proteomes" id="UP000032068">
    <property type="component" value="Unassembled WGS sequence"/>
</dbReference>
<dbReference type="InterPro" id="IPR009057">
    <property type="entry name" value="Homeodomain-like_sf"/>
</dbReference>
<dbReference type="CDD" id="cd00569">
    <property type="entry name" value="HTH_Hin_like"/>
    <property type="match status" value="1"/>
</dbReference>
<dbReference type="Gene3D" id="1.10.10.60">
    <property type="entry name" value="Homeodomain-like"/>
    <property type="match status" value="1"/>
</dbReference>
<dbReference type="SUPFAM" id="SSF46689">
    <property type="entry name" value="Homeodomain-like"/>
    <property type="match status" value="1"/>
</dbReference>
<dbReference type="InterPro" id="IPR006120">
    <property type="entry name" value="Resolvase_HTH_dom"/>
</dbReference>
<dbReference type="SMART" id="SM00857">
    <property type="entry name" value="Resolvase"/>
    <property type="match status" value="1"/>
</dbReference>
<dbReference type="PROSITE" id="PS51736">
    <property type="entry name" value="RECOMBINASES_3"/>
    <property type="match status" value="1"/>
</dbReference>
<dbReference type="EMBL" id="JXQW01000015">
    <property type="protein sequence ID" value="KIQ02634.1"/>
    <property type="molecule type" value="Genomic_DNA"/>
</dbReference>
<evidence type="ECO:0000313" key="5">
    <source>
        <dbReference type="EMBL" id="KIQ02634.1"/>
    </source>
</evidence>
<dbReference type="AlphaFoldDB" id="A0A0D0KW36"/>
<evidence type="ECO:0000256" key="2">
    <source>
        <dbReference type="ARBA" id="ARBA00023125"/>
    </source>
</evidence>
<dbReference type="OrthoDB" id="9797501at2"/>
<dbReference type="PANTHER" id="PTHR30461">
    <property type="entry name" value="DNA-INVERTASE FROM LAMBDOID PROPHAGE"/>
    <property type="match status" value="1"/>
</dbReference>
<dbReference type="RefSeq" id="WP_042553151.1">
    <property type="nucleotide sequence ID" value="NZ_JXQW01000015.1"/>
</dbReference>
<organism evidence="5 6">
    <name type="scientific">Pseudomonas fulva</name>
    <dbReference type="NCBI Taxonomy" id="47880"/>
    <lineage>
        <taxon>Bacteria</taxon>
        <taxon>Pseudomonadati</taxon>
        <taxon>Pseudomonadota</taxon>
        <taxon>Gammaproteobacteria</taxon>
        <taxon>Pseudomonadales</taxon>
        <taxon>Pseudomonadaceae</taxon>
        <taxon>Pseudomonas</taxon>
    </lineage>
</organism>
<dbReference type="InterPro" id="IPR036162">
    <property type="entry name" value="Resolvase-like_N_sf"/>
</dbReference>
<protein>
    <submittedName>
        <fullName evidence="5">Resolvase</fullName>
    </submittedName>
</protein>
<evidence type="ECO:0000256" key="1">
    <source>
        <dbReference type="ARBA" id="ARBA00009913"/>
    </source>
</evidence>
<evidence type="ECO:0000259" key="4">
    <source>
        <dbReference type="PROSITE" id="PS51736"/>
    </source>
</evidence>
<dbReference type="InterPro" id="IPR050639">
    <property type="entry name" value="SSR_resolvase"/>
</dbReference>